<protein>
    <submittedName>
        <fullName evidence="2">Uncharacterized protein</fullName>
    </submittedName>
</protein>
<keyword evidence="1" id="KW-0812">Transmembrane</keyword>
<organism evidence="2 3">
    <name type="scientific">Pseudomonas syringae pv. persicae</name>
    <dbReference type="NCBI Taxonomy" id="237306"/>
    <lineage>
        <taxon>Bacteria</taxon>
        <taxon>Pseudomonadati</taxon>
        <taxon>Pseudomonadota</taxon>
        <taxon>Gammaproteobacteria</taxon>
        <taxon>Pseudomonadales</taxon>
        <taxon>Pseudomonadaceae</taxon>
        <taxon>Pseudomonas</taxon>
    </lineage>
</organism>
<evidence type="ECO:0000313" key="2">
    <source>
        <dbReference type="EMBL" id="SOQ06521.1"/>
    </source>
</evidence>
<evidence type="ECO:0000256" key="1">
    <source>
        <dbReference type="SAM" id="Phobius"/>
    </source>
</evidence>
<comment type="caution">
    <text evidence="2">The sequence shown here is derived from an EMBL/GenBank/DDBJ whole genome shotgun (WGS) entry which is preliminary data.</text>
</comment>
<dbReference type="AlphaFoldDB" id="A0AB38E9C0"/>
<dbReference type="Proteomes" id="UP000237580">
    <property type="component" value="Unassembled WGS sequence"/>
</dbReference>
<dbReference type="EMBL" id="ODAM01000030">
    <property type="protein sequence ID" value="SOQ06521.1"/>
    <property type="molecule type" value="Genomic_DNA"/>
</dbReference>
<sequence>MTRKEERIFRTKVALLFYYGFTTAEVLQLIAEKRI</sequence>
<gene>
    <name evidence="2" type="ORF">NCPPB2254_00863</name>
</gene>
<accession>A0AB38E9C0</accession>
<reference evidence="2 3" key="1">
    <citation type="submission" date="2017-11" db="EMBL/GenBank/DDBJ databases">
        <authorList>
            <person name="Blom J."/>
        </authorList>
    </citation>
    <scope>NUCLEOTIDE SEQUENCE [LARGE SCALE GENOMIC DNA]</scope>
    <source>
        <strain evidence="2">NCPPB 2254</strain>
    </source>
</reference>
<name>A0AB38E9C0_9PSED</name>
<evidence type="ECO:0000313" key="3">
    <source>
        <dbReference type="Proteomes" id="UP000237580"/>
    </source>
</evidence>
<proteinExistence type="predicted"/>
<keyword evidence="1" id="KW-1133">Transmembrane helix</keyword>
<keyword evidence="1" id="KW-0472">Membrane</keyword>
<feature type="transmembrane region" description="Helical" evidence="1">
    <location>
        <begin position="12"/>
        <end position="31"/>
    </location>
</feature>